<accession>V5B7V5</accession>
<sequence length="298" mass="33139">MGYPKGTAVRWSLGEPYRCVLRCEFFHGLGTLRLCNLGARHTKECIEGQRVGSIQTHTIAGVCGNCVRFFLYSVSLHKFFHTMLVFVFQRLSCSHFAFFACVCGHKSFYYNEEDKKGRTFVEHAPTASVFIHRCWLFSLGHSWSAAAGSCCPRRDALNCVSSMTLCTKGMGLSSDPHRRRMPWMAAKECVPGVVHSSKETMVLDGARRVDVDCVDCASQVYPLEALRATVATCEYNTSCGKNIFNCSLRWNPMYSGNGFTTRSGRRGRTTRTPPAPPFISFATAVTQPAPIHLADFPG</sequence>
<dbReference type="OrthoDB" id="243628at2759"/>
<gene>
    <name evidence="1" type="ORF">TCDM_12017</name>
</gene>
<dbReference type="Proteomes" id="UP000017861">
    <property type="component" value="Unassembled WGS sequence"/>
</dbReference>
<comment type="caution">
    <text evidence="1">The sequence shown here is derived from an EMBL/GenBank/DDBJ whole genome shotgun (WGS) entry which is preliminary data.</text>
</comment>
<name>V5B7V5_TRYCR</name>
<evidence type="ECO:0000313" key="2">
    <source>
        <dbReference type="Proteomes" id="UP000017861"/>
    </source>
</evidence>
<dbReference type="AlphaFoldDB" id="V5B7V5"/>
<protein>
    <submittedName>
        <fullName evidence="1">Uncharacterized protein</fullName>
    </submittedName>
</protein>
<dbReference type="EMBL" id="AYLP01000467">
    <property type="protein sequence ID" value="ESS60458.1"/>
    <property type="molecule type" value="Genomic_DNA"/>
</dbReference>
<proteinExistence type="predicted"/>
<dbReference type="VEuPathDB" id="TriTrypDB:TCDM_12017"/>
<evidence type="ECO:0000313" key="1">
    <source>
        <dbReference type="EMBL" id="ESS60458.1"/>
    </source>
</evidence>
<organism evidence="1 2">
    <name type="scientific">Trypanosoma cruzi Dm28c</name>
    <dbReference type="NCBI Taxonomy" id="1416333"/>
    <lineage>
        <taxon>Eukaryota</taxon>
        <taxon>Discoba</taxon>
        <taxon>Euglenozoa</taxon>
        <taxon>Kinetoplastea</taxon>
        <taxon>Metakinetoplastina</taxon>
        <taxon>Trypanosomatida</taxon>
        <taxon>Trypanosomatidae</taxon>
        <taxon>Trypanosoma</taxon>
        <taxon>Schizotrypanum</taxon>
    </lineage>
</organism>
<reference evidence="1 2" key="1">
    <citation type="journal article" date="2014" name="Genome Announc.">
        <title>Trypanosoma cruzi Clone Dm28c Draft Genome Sequence.</title>
        <authorList>
            <person name="Grisard E.C."/>
            <person name="Teixeira S.M."/>
            <person name="de Almeida L.G."/>
            <person name="Stoco P.H."/>
            <person name="Gerber A.L."/>
            <person name="Talavera-Lopez C."/>
            <person name="Lima O.C."/>
            <person name="Andersson B."/>
            <person name="de Vasconcelos A.T."/>
        </authorList>
    </citation>
    <scope>NUCLEOTIDE SEQUENCE [LARGE SCALE GENOMIC DNA]</scope>
    <source>
        <strain evidence="1 2">Dm28c</strain>
    </source>
</reference>